<keyword evidence="3" id="KW-1185">Reference proteome</keyword>
<protein>
    <submittedName>
        <fullName evidence="2">Uncharacterized protein</fullName>
    </submittedName>
</protein>
<comment type="caution">
    <text evidence="2">The sequence shown here is derived from an EMBL/GenBank/DDBJ whole genome shotgun (WGS) entry which is preliminary data.</text>
</comment>
<accession>A0A3M7QDF1</accession>
<evidence type="ECO:0000313" key="3">
    <source>
        <dbReference type="Proteomes" id="UP000276133"/>
    </source>
</evidence>
<dbReference type="EMBL" id="REGN01006482">
    <property type="protein sequence ID" value="RNA09309.1"/>
    <property type="molecule type" value="Genomic_DNA"/>
</dbReference>
<keyword evidence="1" id="KW-0812">Transmembrane</keyword>
<name>A0A3M7QDF1_BRAPC</name>
<proteinExistence type="predicted"/>
<gene>
    <name evidence="2" type="ORF">BpHYR1_009000</name>
</gene>
<keyword evidence="1" id="KW-1133">Transmembrane helix</keyword>
<reference evidence="2 3" key="1">
    <citation type="journal article" date="2018" name="Sci. Rep.">
        <title>Genomic signatures of local adaptation to the degree of environmental predictability in rotifers.</title>
        <authorList>
            <person name="Franch-Gras L."/>
            <person name="Hahn C."/>
            <person name="Garcia-Roger E.M."/>
            <person name="Carmona M.J."/>
            <person name="Serra M."/>
            <person name="Gomez A."/>
        </authorList>
    </citation>
    <scope>NUCLEOTIDE SEQUENCE [LARGE SCALE GENOMIC DNA]</scope>
    <source>
        <strain evidence="2">HYR1</strain>
    </source>
</reference>
<sequence>MKDGVISFHSFTEYNDSLNNTKKIIYENPYFKKYFDNLQINKQTLFLQIVSITIFTNSILDINSGFTPLLNIILFTLIVNKELTGINSIDKKFAMYSDLKNYANILFQFFSSQFYILYYHHRICNRNYLDLQVNIVILKTYLIIVFGPINLRLSYKREK</sequence>
<keyword evidence="1" id="KW-0472">Membrane</keyword>
<organism evidence="2 3">
    <name type="scientific">Brachionus plicatilis</name>
    <name type="common">Marine rotifer</name>
    <name type="synonym">Brachionus muelleri</name>
    <dbReference type="NCBI Taxonomy" id="10195"/>
    <lineage>
        <taxon>Eukaryota</taxon>
        <taxon>Metazoa</taxon>
        <taxon>Spiralia</taxon>
        <taxon>Gnathifera</taxon>
        <taxon>Rotifera</taxon>
        <taxon>Eurotatoria</taxon>
        <taxon>Monogononta</taxon>
        <taxon>Pseudotrocha</taxon>
        <taxon>Ploima</taxon>
        <taxon>Brachionidae</taxon>
        <taxon>Brachionus</taxon>
    </lineage>
</organism>
<dbReference type="Proteomes" id="UP000276133">
    <property type="component" value="Unassembled WGS sequence"/>
</dbReference>
<evidence type="ECO:0000313" key="2">
    <source>
        <dbReference type="EMBL" id="RNA09309.1"/>
    </source>
</evidence>
<evidence type="ECO:0000256" key="1">
    <source>
        <dbReference type="SAM" id="Phobius"/>
    </source>
</evidence>
<dbReference type="AlphaFoldDB" id="A0A3M7QDF1"/>
<feature type="transmembrane region" description="Helical" evidence="1">
    <location>
        <begin position="101"/>
        <end position="119"/>
    </location>
</feature>
<feature type="transmembrane region" description="Helical" evidence="1">
    <location>
        <begin position="131"/>
        <end position="151"/>
    </location>
</feature>